<dbReference type="GO" id="GO:0005681">
    <property type="term" value="C:spliceosomal complex"/>
    <property type="evidence" value="ECO:0007669"/>
    <property type="project" value="TreeGrafter"/>
</dbReference>
<dbReference type="Pfam" id="PF11831">
    <property type="entry name" value="Myb_Cef"/>
    <property type="match status" value="1"/>
</dbReference>
<keyword evidence="6" id="KW-0132">Cell division</keyword>
<dbReference type="GO" id="GO:0000398">
    <property type="term" value="P:mRNA splicing, via spliceosome"/>
    <property type="evidence" value="ECO:0007669"/>
    <property type="project" value="InterPro"/>
</dbReference>
<feature type="compositionally biased region" description="Basic and acidic residues" evidence="4">
    <location>
        <begin position="117"/>
        <end position="126"/>
    </location>
</feature>
<dbReference type="OrthoDB" id="1410009at2759"/>
<dbReference type="PANTHER" id="PTHR45885:SF1">
    <property type="entry name" value="CELL DIVISION CYCLE 5-LIKE PROTEIN"/>
    <property type="match status" value="1"/>
</dbReference>
<keyword evidence="2" id="KW-0539">Nucleus</keyword>
<name>A0A3M7TAN7_BRAPC</name>
<dbReference type="Proteomes" id="UP000276133">
    <property type="component" value="Unassembled WGS sequence"/>
</dbReference>
<keyword evidence="7" id="KW-1185">Reference proteome</keyword>
<evidence type="ECO:0000313" key="7">
    <source>
        <dbReference type="Proteomes" id="UP000276133"/>
    </source>
</evidence>
<dbReference type="GO" id="GO:0000981">
    <property type="term" value="F:DNA-binding transcription factor activity, RNA polymerase II-specific"/>
    <property type="evidence" value="ECO:0007669"/>
    <property type="project" value="TreeGrafter"/>
</dbReference>
<proteinExistence type="predicted"/>
<organism evidence="6 7">
    <name type="scientific">Brachionus plicatilis</name>
    <name type="common">Marine rotifer</name>
    <name type="synonym">Brachionus muelleri</name>
    <dbReference type="NCBI Taxonomy" id="10195"/>
    <lineage>
        <taxon>Eukaryota</taxon>
        <taxon>Metazoa</taxon>
        <taxon>Spiralia</taxon>
        <taxon>Gnathifera</taxon>
        <taxon>Rotifera</taxon>
        <taxon>Eurotatoria</taxon>
        <taxon>Monogononta</taxon>
        <taxon>Pseudotrocha</taxon>
        <taxon>Ploima</taxon>
        <taxon>Brachionidae</taxon>
        <taxon>Brachionus</taxon>
    </lineage>
</organism>
<reference evidence="6 7" key="1">
    <citation type="journal article" date="2018" name="Sci. Rep.">
        <title>Genomic signatures of local adaptation to the degree of environmental predictability in rotifers.</title>
        <authorList>
            <person name="Franch-Gras L."/>
            <person name="Hahn C."/>
            <person name="Garcia-Roger E.M."/>
            <person name="Carmona M.J."/>
            <person name="Serra M."/>
            <person name="Gomez A."/>
        </authorList>
    </citation>
    <scope>NUCLEOTIDE SEQUENCE [LARGE SCALE GENOMIC DNA]</scope>
    <source>
        <strain evidence="6">HYR1</strain>
    </source>
</reference>
<evidence type="ECO:0000259" key="5">
    <source>
        <dbReference type="Pfam" id="PF11831"/>
    </source>
</evidence>
<keyword evidence="6" id="KW-0131">Cell cycle</keyword>
<dbReference type="AlphaFoldDB" id="A0A3M7TAN7"/>
<feature type="domain" description="Pre-mRNA splicing factor component Cdc5p/Cef1 C-terminal" evidence="5">
    <location>
        <begin position="251"/>
        <end position="488"/>
    </location>
</feature>
<evidence type="ECO:0000256" key="4">
    <source>
        <dbReference type="SAM" id="MobiDB-lite"/>
    </source>
</evidence>
<feature type="coiled-coil region" evidence="3">
    <location>
        <begin position="349"/>
        <end position="376"/>
    </location>
</feature>
<dbReference type="STRING" id="10195.A0A3M7TAN7"/>
<dbReference type="InterPro" id="IPR021786">
    <property type="entry name" value="Cdc5p/Cef1_C"/>
</dbReference>
<protein>
    <submittedName>
        <fullName evidence="6">Cell division cycle 5</fullName>
    </submittedName>
</protein>
<keyword evidence="1" id="KW-0238">DNA-binding</keyword>
<dbReference type="GO" id="GO:0051301">
    <property type="term" value="P:cell division"/>
    <property type="evidence" value="ECO:0007669"/>
    <property type="project" value="UniProtKB-KW"/>
</dbReference>
<dbReference type="InterPro" id="IPR047242">
    <property type="entry name" value="CDC5L/Cef1"/>
</dbReference>
<evidence type="ECO:0000256" key="3">
    <source>
        <dbReference type="SAM" id="Coils"/>
    </source>
</evidence>
<evidence type="ECO:0000313" key="6">
    <source>
        <dbReference type="EMBL" id="RNA45152.1"/>
    </source>
</evidence>
<keyword evidence="3" id="KW-0175">Coiled coil</keyword>
<evidence type="ECO:0000256" key="1">
    <source>
        <dbReference type="ARBA" id="ARBA00023125"/>
    </source>
</evidence>
<dbReference type="PANTHER" id="PTHR45885">
    <property type="entry name" value="CELL DIVISION CYCLE 5-LIKE PROTEIN"/>
    <property type="match status" value="1"/>
</dbReference>
<dbReference type="GO" id="GO:0000974">
    <property type="term" value="C:Prp19 complex"/>
    <property type="evidence" value="ECO:0007669"/>
    <property type="project" value="InterPro"/>
</dbReference>
<gene>
    <name evidence="6" type="ORF">BpHYR1_047309</name>
</gene>
<dbReference type="GO" id="GO:0000977">
    <property type="term" value="F:RNA polymerase II transcription regulatory region sequence-specific DNA binding"/>
    <property type="evidence" value="ECO:0007669"/>
    <property type="project" value="TreeGrafter"/>
</dbReference>
<sequence length="636" mass="72404">MDEDELEMLSEARARLANTQGKKAKRKARERQLEEARRLAALQKRRELKAAGIEVRGGLGRKRTNVEYNKEIPFEKKPLAGFYDTQNELFNKSDFQIKPIVRKENFEPKSSYRKRKENKEKEDKQPFGELLENNQEPSRKRSKLVLPAPQISDLELEEVIKLGLANEQVRQQAIESGAGVTGQLIGDYQITPDLAKLRTPSMPEGQDSILLESQNLLALQLSDTPLKGGQNAPLVETNIGATPTQQTKLQTPNTMFQTPFRTPQGELVATPSRSIVSGSATPSVRDKFSINPDEGFTAMENKARHKEYLGELKKSLAKLPAPKNDYEIVLPDEQSGQTEAAASMDVEEEDQADVERREEEARLARLEQQMKLKSLAVQRNLPRPTDVNGNVLRPLDPAQPFSEYQKAEEMIKQEMLSMLHYDAVKNPSGNQCAGPKGQSRPANVDKHLNYLRENGYDEFSVEEMERADALLRKEVSEVKRLMSHGELTAEAYQQVWEECYGQVLYVPNGNRFTRASVASRRDRIESCEKRLEVNRCHMLGLAKRAAKVEQKLKITLGGYQSRAQLLVKSLHDIHNEIESKQVELNTFERIRQLELEALPRRMETLVENCDRQAAREKELQKKFSDLVFERDALKSE</sequence>
<feature type="region of interest" description="Disordered" evidence="4">
    <location>
        <begin position="106"/>
        <end position="144"/>
    </location>
</feature>
<evidence type="ECO:0000256" key="2">
    <source>
        <dbReference type="ARBA" id="ARBA00023242"/>
    </source>
</evidence>
<comment type="caution">
    <text evidence="6">The sequence shown here is derived from an EMBL/GenBank/DDBJ whole genome shotgun (WGS) entry which is preliminary data.</text>
</comment>
<dbReference type="EMBL" id="REGN01000015">
    <property type="protein sequence ID" value="RNA45152.1"/>
    <property type="molecule type" value="Genomic_DNA"/>
</dbReference>
<accession>A0A3M7TAN7</accession>